<dbReference type="OrthoDB" id="6154284at2759"/>
<feature type="compositionally biased region" description="Basic and acidic residues" evidence="1">
    <location>
        <begin position="92"/>
        <end position="103"/>
    </location>
</feature>
<protein>
    <recommendedName>
        <fullName evidence="5">Transmembrane inner ear expressed protein</fullName>
    </recommendedName>
</protein>
<evidence type="ECO:0000313" key="4">
    <source>
        <dbReference type="Proteomes" id="UP000192578"/>
    </source>
</evidence>
<keyword evidence="2" id="KW-1133">Transmembrane helix</keyword>
<evidence type="ECO:0000256" key="2">
    <source>
        <dbReference type="SAM" id="Phobius"/>
    </source>
</evidence>
<gene>
    <name evidence="3" type="ORF">BV898_06622</name>
</gene>
<dbReference type="EMBL" id="MTYJ01000040">
    <property type="protein sequence ID" value="OQV19391.1"/>
    <property type="molecule type" value="Genomic_DNA"/>
</dbReference>
<dbReference type="Pfam" id="PF16038">
    <property type="entry name" value="TMIE"/>
    <property type="match status" value="1"/>
</dbReference>
<dbReference type="AlphaFoldDB" id="A0A1W0WW06"/>
<proteinExistence type="predicted"/>
<comment type="caution">
    <text evidence="3">The sequence shown here is derived from an EMBL/GenBank/DDBJ whole genome shotgun (WGS) entry which is preliminary data.</text>
</comment>
<feature type="region of interest" description="Disordered" evidence="1">
    <location>
        <begin position="81"/>
        <end position="109"/>
    </location>
</feature>
<evidence type="ECO:0008006" key="5">
    <source>
        <dbReference type="Google" id="ProtNLM"/>
    </source>
</evidence>
<organism evidence="3 4">
    <name type="scientific">Hypsibius exemplaris</name>
    <name type="common">Freshwater tardigrade</name>
    <dbReference type="NCBI Taxonomy" id="2072580"/>
    <lineage>
        <taxon>Eukaryota</taxon>
        <taxon>Metazoa</taxon>
        <taxon>Ecdysozoa</taxon>
        <taxon>Tardigrada</taxon>
        <taxon>Eutardigrada</taxon>
        <taxon>Parachela</taxon>
        <taxon>Hypsibioidea</taxon>
        <taxon>Hypsibiidae</taxon>
        <taxon>Hypsibius</taxon>
    </lineage>
</organism>
<keyword evidence="2" id="KW-0812">Transmembrane</keyword>
<keyword evidence="4" id="KW-1185">Reference proteome</keyword>
<dbReference type="PANTHER" id="PTHR28635:SF1">
    <property type="entry name" value="TRANSMEMBRANE INNER EAR EXPRESSED PROTEIN"/>
    <property type="match status" value="1"/>
</dbReference>
<sequence length="109" mass="12603">MAATTTTRSILQELQAVQAGSPVLGMQLWHLVAIILLGICVLLSVVCCFIDWRIPRTRKEIDLDRQLRVMADKYAEEMIDKMKEEEEQDDDAVVRKPYREEPRTPVFKV</sequence>
<accession>A0A1W0WW06</accession>
<name>A0A1W0WW06_HYPEX</name>
<evidence type="ECO:0000313" key="3">
    <source>
        <dbReference type="EMBL" id="OQV19391.1"/>
    </source>
</evidence>
<keyword evidence="2" id="KW-0472">Membrane</keyword>
<dbReference type="PANTHER" id="PTHR28635">
    <property type="entry name" value="TRANSMEMBRANE INNER EAR EXPRESSED PROTEIN"/>
    <property type="match status" value="1"/>
</dbReference>
<reference evidence="4" key="1">
    <citation type="submission" date="2017-01" db="EMBL/GenBank/DDBJ databases">
        <title>Comparative genomics of anhydrobiosis in the tardigrade Hypsibius dujardini.</title>
        <authorList>
            <person name="Yoshida Y."/>
            <person name="Koutsovoulos G."/>
            <person name="Laetsch D."/>
            <person name="Stevens L."/>
            <person name="Kumar S."/>
            <person name="Horikawa D."/>
            <person name="Ishino K."/>
            <person name="Komine S."/>
            <person name="Tomita M."/>
            <person name="Blaxter M."/>
            <person name="Arakawa K."/>
        </authorList>
    </citation>
    <scope>NUCLEOTIDE SEQUENCE [LARGE SCALE GENOMIC DNA]</scope>
    <source>
        <strain evidence="4">Z151</strain>
    </source>
</reference>
<dbReference type="Proteomes" id="UP000192578">
    <property type="component" value="Unassembled WGS sequence"/>
</dbReference>
<evidence type="ECO:0000256" key="1">
    <source>
        <dbReference type="SAM" id="MobiDB-lite"/>
    </source>
</evidence>
<feature type="transmembrane region" description="Helical" evidence="2">
    <location>
        <begin position="28"/>
        <end position="50"/>
    </location>
</feature>
<dbReference type="InterPro" id="IPR032006">
    <property type="entry name" value="TMIE"/>
</dbReference>